<dbReference type="GO" id="GO:0016042">
    <property type="term" value="P:lipid catabolic process"/>
    <property type="evidence" value="ECO:0007669"/>
    <property type="project" value="UniProtKB-KW"/>
</dbReference>
<evidence type="ECO:0000256" key="6">
    <source>
        <dbReference type="ARBA" id="ARBA00022499"/>
    </source>
</evidence>
<sequence length="586" mass="62885">TQVTLQRRFIPAELQIIKNHYERAFECLNLGLQEDEVGNKDRALLLYGQGRCHILQGLAVTTHGEGCTGAGWDSARDMQLKMTNTLSSITTRLAMLETATSPPAAASRPLCPSLPVLQETRRHPRSRTPTFNAHLSPTASGGVPHLLPSPSVASDVPSELPPAYTPEPTDGHLSVSHREQHSLLCSNQLSHPQGCSEVSINEAEEVLLFFPNGVQIFFVPPDGQVSAPSYPGFLRIILNSRQHYDGDDIGDFRHPPAYLQVCDWHYPLFPDSPVLLSNRGVFTFPDTTATVPGSYVGVVLSSELPASDRTLFQEHLSVLTQLRVQVKHSTGTQTTSLKEKAPLNPAVDPAQDTAPAKEDKVLPEWSEKMSQGILAGASWLSRGLVQGAEATGKAIQQGGTKLRKQISPEETPAEVSPRVTQGLQVAKQATGGAVKVSQFLVDGLSSVVELVGKELGPHIKRQGSKLIPESLKNNKSACANMGRAKVVAASSLKGLSTIWSGLETAAKTVGKSASSETVQTVKHKYGDAGGQAAEDVVESVVNVGVTAFNVDNLGLKAVLKRAGKQTTQALSEEKTTEQGKRDEPKE</sequence>
<keyword evidence="8" id="KW-0551">Lipid droplet</keyword>
<evidence type="ECO:0000256" key="16">
    <source>
        <dbReference type="ARBA" id="ARBA00064034"/>
    </source>
</evidence>
<evidence type="ECO:0000256" key="9">
    <source>
        <dbReference type="ARBA" id="ARBA00022843"/>
    </source>
</evidence>
<accession>A0A4W4EJQ8</accession>
<dbReference type="AlphaFoldDB" id="A0A4W4EJQ8"/>
<keyword evidence="11" id="KW-0007">Acetylation</keyword>
<keyword evidence="7" id="KW-0597">Phosphoprotein</keyword>
<dbReference type="Proteomes" id="UP000314983">
    <property type="component" value="Chromosome 17"/>
</dbReference>
<keyword evidence="6" id="KW-1017">Isopeptide bond</keyword>
<evidence type="ECO:0000256" key="8">
    <source>
        <dbReference type="ARBA" id="ARBA00022677"/>
    </source>
</evidence>
<keyword evidence="10" id="KW-0442">Lipid degradation</keyword>
<dbReference type="STRING" id="8005.ENSEEEP00000012329"/>
<dbReference type="GO" id="GO:0008289">
    <property type="term" value="F:lipid binding"/>
    <property type="evidence" value="ECO:0007669"/>
    <property type="project" value="UniProtKB-KW"/>
</dbReference>
<evidence type="ECO:0000256" key="7">
    <source>
        <dbReference type="ARBA" id="ARBA00022553"/>
    </source>
</evidence>
<evidence type="ECO:0000256" key="4">
    <source>
        <dbReference type="ARBA" id="ARBA00022448"/>
    </source>
</evidence>
<evidence type="ECO:0000256" key="18">
    <source>
        <dbReference type="SAM" id="MobiDB-lite"/>
    </source>
</evidence>
<feature type="region of interest" description="Disordered" evidence="18">
    <location>
        <begin position="121"/>
        <end position="143"/>
    </location>
</feature>
<evidence type="ECO:0000313" key="20">
    <source>
        <dbReference type="Ensembl" id="ENSEEEP00000012329.2"/>
    </source>
</evidence>
<dbReference type="Ensembl" id="ENSEEET00000012473.2">
    <property type="protein sequence ID" value="ENSEEEP00000012329.2"/>
    <property type="gene ID" value="ENSEEEG00000006205.2"/>
</dbReference>
<dbReference type="OMA" id="RKPESHY"/>
<evidence type="ECO:0000256" key="5">
    <source>
        <dbReference type="ARBA" id="ARBA00022490"/>
    </source>
</evidence>
<organism evidence="20 21">
    <name type="scientific">Electrophorus electricus</name>
    <name type="common">Electric eel</name>
    <name type="synonym">Gymnotus electricus</name>
    <dbReference type="NCBI Taxonomy" id="8005"/>
    <lineage>
        <taxon>Eukaryota</taxon>
        <taxon>Metazoa</taxon>
        <taxon>Chordata</taxon>
        <taxon>Craniata</taxon>
        <taxon>Vertebrata</taxon>
        <taxon>Euteleostomi</taxon>
        <taxon>Actinopterygii</taxon>
        <taxon>Neopterygii</taxon>
        <taxon>Teleostei</taxon>
        <taxon>Ostariophysi</taxon>
        <taxon>Gymnotiformes</taxon>
        <taxon>Gymnotoidei</taxon>
        <taxon>Gymnotidae</taxon>
        <taxon>Electrophorus</taxon>
    </lineage>
</organism>
<dbReference type="GO" id="GO:0030514">
    <property type="term" value="P:negative regulation of BMP signaling pathway"/>
    <property type="evidence" value="ECO:0007669"/>
    <property type="project" value="TreeGrafter"/>
</dbReference>
<dbReference type="GO" id="GO:0005886">
    <property type="term" value="C:plasma membrane"/>
    <property type="evidence" value="ECO:0007669"/>
    <property type="project" value="TreeGrafter"/>
</dbReference>
<evidence type="ECO:0000256" key="2">
    <source>
        <dbReference type="ARBA" id="ARBA00004496"/>
    </source>
</evidence>
<dbReference type="InterPro" id="IPR009686">
    <property type="entry name" value="Senescence/spartin_C"/>
</dbReference>
<feature type="region of interest" description="Disordered" evidence="18">
    <location>
        <begin position="563"/>
        <end position="586"/>
    </location>
</feature>
<comment type="function">
    <text evidence="15">Lipophagy receptor that plays an important role in lipid droplet (LD) turnover in motor neurons. Localizes to LDs and interacts with components of the autophagy machinery, such as MAP1LC3A/C proteins to deliver LDs to autophagosomes for degradation via lipophagy. Lipid transfer protein required for lipid droplet degradation, including by lipophagy. Can bind and transfer all lipid species found in lipid droplets, from phospholipids to triglycerides and sterol esters but the direction of lipid transfer by spartin and its cargos are unknown. May be implicated in endosomal trafficking, or microtubule dynamics, or both. Participates in cytokinesis.</text>
</comment>
<dbReference type="GO" id="GO:0006869">
    <property type="term" value="P:lipid transport"/>
    <property type="evidence" value="ECO:0007669"/>
    <property type="project" value="UniProtKB-KW"/>
</dbReference>
<keyword evidence="5" id="KW-0963">Cytoplasm</keyword>
<evidence type="ECO:0000256" key="11">
    <source>
        <dbReference type="ARBA" id="ARBA00022990"/>
    </source>
</evidence>
<dbReference type="GO" id="GO:0061724">
    <property type="term" value="P:lipophagy"/>
    <property type="evidence" value="ECO:0007669"/>
    <property type="project" value="UniProtKB-ARBA"/>
</dbReference>
<evidence type="ECO:0000256" key="10">
    <source>
        <dbReference type="ARBA" id="ARBA00022963"/>
    </source>
</evidence>
<comment type="subcellular location">
    <subcellularLocation>
        <location evidence="2">Cytoplasm</location>
    </subcellularLocation>
    <subcellularLocation>
        <location evidence="3">Lipid droplet</location>
    </subcellularLocation>
    <subcellularLocation>
        <location evidence="1">Midbody</location>
    </subcellularLocation>
</comment>
<dbReference type="GO" id="GO:0005811">
    <property type="term" value="C:lipid droplet"/>
    <property type="evidence" value="ECO:0007669"/>
    <property type="project" value="UniProtKB-SubCell"/>
</dbReference>
<dbReference type="FunFam" id="1.20.58.80:FF:000009">
    <property type="entry name" value="spartin isoform X1"/>
    <property type="match status" value="1"/>
</dbReference>
<reference evidence="20" key="4">
    <citation type="submission" date="2025-08" db="UniProtKB">
        <authorList>
            <consortium name="Ensembl"/>
        </authorList>
    </citation>
    <scope>IDENTIFICATION</scope>
</reference>
<keyword evidence="21" id="KW-1185">Reference proteome</keyword>
<keyword evidence="9" id="KW-0832">Ubl conjugation</keyword>
<dbReference type="InterPro" id="IPR045036">
    <property type="entry name" value="Spartin-like"/>
</dbReference>
<dbReference type="Gene3D" id="1.20.58.80">
    <property type="entry name" value="Phosphotransferase system, lactose/cellobiose-type IIA subunit"/>
    <property type="match status" value="1"/>
</dbReference>
<protein>
    <recommendedName>
        <fullName evidence="17">Spartin</fullName>
    </recommendedName>
</protein>
<reference evidence="20" key="5">
    <citation type="submission" date="2025-09" db="UniProtKB">
        <authorList>
            <consortium name="Ensembl"/>
        </authorList>
    </citation>
    <scope>IDENTIFICATION</scope>
</reference>
<dbReference type="PANTHER" id="PTHR21068:SF43">
    <property type="entry name" value="SPARTIN"/>
    <property type="match status" value="1"/>
</dbReference>
<evidence type="ECO:0000256" key="13">
    <source>
        <dbReference type="ARBA" id="ARBA00023098"/>
    </source>
</evidence>
<dbReference type="InterPro" id="IPR007330">
    <property type="entry name" value="MIT_dom"/>
</dbReference>
<feature type="compositionally biased region" description="Basic and acidic residues" evidence="18">
    <location>
        <begin position="571"/>
        <end position="586"/>
    </location>
</feature>
<keyword evidence="14" id="KW-0446">Lipid-binding</keyword>
<evidence type="ECO:0000259" key="19">
    <source>
        <dbReference type="SMART" id="SM00745"/>
    </source>
</evidence>
<keyword evidence="4" id="KW-0813">Transport</keyword>
<keyword evidence="13" id="KW-0443">Lipid metabolism</keyword>
<dbReference type="GO" id="GO:0005737">
    <property type="term" value="C:cytoplasm"/>
    <property type="evidence" value="ECO:0007669"/>
    <property type="project" value="UniProtKB-SubCell"/>
</dbReference>
<evidence type="ECO:0000313" key="21">
    <source>
        <dbReference type="Proteomes" id="UP000314983"/>
    </source>
</evidence>
<evidence type="ECO:0000256" key="17">
    <source>
        <dbReference type="ARBA" id="ARBA00067916"/>
    </source>
</evidence>
<gene>
    <name evidence="20" type="primary">sparta</name>
</gene>
<dbReference type="Pfam" id="PF06911">
    <property type="entry name" value="Senescence"/>
    <property type="match status" value="1"/>
</dbReference>
<evidence type="ECO:0000256" key="14">
    <source>
        <dbReference type="ARBA" id="ARBA00023121"/>
    </source>
</evidence>
<keyword evidence="12" id="KW-0445">Lipid transport</keyword>
<reference evidence="20" key="3">
    <citation type="submission" date="2020-05" db="EMBL/GenBank/DDBJ databases">
        <title>Electrophorus electricus (electric eel) genome, fEleEle1, primary haplotype.</title>
        <authorList>
            <person name="Myers G."/>
            <person name="Meyer A."/>
            <person name="Fedrigo O."/>
            <person name="Formenti G."/>
            <person name="Rhie A."/>
            <person name="Tracey A."/>
            <person name="Sims Y."/>
            <person name="Jarvis E.D."/>
        </authorList>
    </citation>
    <scope>NUCLEOTIDE SEQUENCE [LARGE SCALE GENOMIC DNA]</scope>
</reference>
<dbReference type="GO" id="GO:0030496">
    <property type="term" value="C:midbody"/>
    <property type="evidence" value="ECO:0007669"/>
    <property type="project" value="UniProtKB-SubCell"/>
</dbReference>
<dbReference type="PANTHER" id="PTHR21068">
    <property type="entry name" value="SPARTIN"/>
    <property type="match status" value="1"/>
</dbReference>
<evidence type="ECO:0000256" key="15">
    <source>
        <dbReference type="ARBA" id="ARBA00054810"/>
    </source>
</evidence>
<dbReference type="GeneTree" id="ENSGT00390000012235"/>
<dbReference type="SMART" id="SM00745">
    <property type="entry name" value="MIT"/>
    <property type="match status" value="1"/>
</dbReference>
<name>A0A4W4EJQ8_ELEEL</name>
<evidence type="ECO:0000256" key="12">
    <source>
        <dbReference type="ARBA" id="ARBA00023055"/>
    </source>
</evidence>
<feature type="compositionally biased region" description="Polar residues" evidence="18">
    <location>
        <begin position="127"/>
        <end position="139"/>
    </location>
</feature>
<feature type="domain" description="MIT" evidence="19">
    <location>
        <begin position="17"/>
        <end position="95"/>
    </location>
</feature>
<feature type="region of interest" description="Disordered" evidence="18">
    <location>
        <begin position="329"/>
        <end position="356"/>
    </location>
</feature>
<evidence type="ECO:0000256" key="1">
    <source>
        <dbReference type="ARBA" id="ARBA00004214"/>
    </source>
</evidence>
<proteinExistence type="predicted"/>
<comment type="subunit">
    <text evidence="16">Interacts with ITCH and WWP1. Interacts (via MIT domain) with IST1; leading to the recruitment of SPART to midbodies. Interacts with MAP1LC3A and MAP1LC3C.</text>
</comment>
<dbReference type="GO" id="GO:0051301">
    <property type="term" value="P:cell division"/>
    <property type="evidence" value="ECO:0007669"/>
    <property type="project" value="TreeGrafter"/>
</dbReference>
<reference evidence="21" key="1">
    <citation type="journal article" date="2014" name="Science">
        <title>Nonhuman genetics. Genomic basis for the convergent evolution of electric organs.</title>
        <authorList>
            <person name="Gallant J.R."/>
            <person name="Traeger L.L."/>
            <person name="Volkening J.D."/>
            <person name="Moffett H."/>
            <person name="Chen P.H."/>
            <person name="Novina C.D."/>
            <person name="Phillips G.N.Jr."/>
            <person name="Anand R."/>
            <person name="Wells G.B."/>
            <person name="Pinch M."/>
            <person name="Guth R."/>
            <person name="Unguez G.A."/>
            <person name="Albert J.S."/>
            <person name="Zakon H.H."/>
            <person name="Samanta M.P."/>
            <person name="Sussman M.R."/>
        </authorList>
    </citation>
    <scope>NUCLEOTIDE SEQUENCE [LARGE SCALE GENOMIC DNA]</scope>
</reference>
<evidence type="ECO:0000256" key="3">
    <source>
        <dbReference type="ARBA" id="ARBA00004502"/>
    </source>
</evidence>
<reference evidence="21" key="2">
    <citation type="journal article" date="2017" name="Sci. Adv.">
        <title>A tail of two voltages: Proteomic comparison of the three electric organs of the electric eel.</title>
        <authorList>
            <person name="Traeger L.L."/>
            <person name="Sabat G."/>
            <person name="Barrett-Wilt G.A."/>
            <person name="Wells G.B."/>
            <person name="Sussman M.R."/>
        </authorList>
    </citation>
    <scope>NUCLEOTIDE SEQUENCE [LARGE SCALE GENOMIC DNA]</scope>
</reference>